<evidence type="ECO:0000256" key="2">
    <source>
        <dbReference type="ARBA" id="ARBA00022737"/>
    </source>
</evidence>
<dbReference type="SUPFAM" id="SSF90229">
    <property type="entry name" value="CCCH zinc finger"/>
    <property type="match status" value="3"/>
</dbReference>
<keyword evidence="2" id="KW-0677">Repeat</keyword>
<dbReference type="PROSITE" id="PS50103">
    <property type="entry name" value="ZF_C3H1"/>
    <property type="match status" value="3"/>
</dbReference>
<evidence type="ECO:0000256" key="4">
    <source>
        <dbReference type="ARBA" id="ARBA00022833"/>
    </source>
</evidence>
<evidence type="ECO:0000259" key="10">
    <source>
        <dbReference type="PROSITE" id="PS50103"/>
    </source>
</evidence>
<proteinExistence type="predicted"/>
<dbReference type="GO" id="GO:0003729">
    <property type="term" value="F:mRNA binding"/>
    <property type="evidence" value="ECO:0007669"/>
    <property type="project" value="InterPro"/>
</dbReference>
<dbReference type="Gene3D" id="3.30.1370.10">
    <property type="entry name" value="K Homology domain, type 1"/>
    <property type="match status" value="1"/>
</dbReference>
<dbReference type="InParanoid" id="A0A6I9TDW1"/>
<keyword evidence="6" id="KW-0238">DNA-binding</keyword>
<dbReference type="AlphaFoldDB" id="A0A6I9TDW1"/>
<keyword evidence="5 7" id="KW-0694">RNA-binding</keyword>
<dbReference type="PROSITE" id="PS50084">
    <property type="entry name" value="KH_TYPE_1"/>
    <property type="match status" value="1"/>
</dbReference>
<feature type="domain" description="C3H1-type" evidence="10">
    <location>
        <begin position="265"/>
        <end position="292"/>
    </location>
</feature>
<dbReference type="FunFam" id="4.10.1000.10:FF:000003">
    <property type="entry name" value="Zinc finger CCCH domain-containing protein"/>
    <property type="match status" value="2"/>
</dbReference>
<evidence type="ECO:0000256" key="5">
    <source>
        <dbReference type="ARBA" id="ARBA00022884"/>
    </source>
</evidence>
<evidence type="ECO:0000256" key="3">
    <source>
        <dbReference type="ARBA" id="ARBA00022771"/>
    </source>
</evidence>
<dbReference type="GO" id="GO:0008270">
    <property type="term" value="F:zinc ion binding"/>
    <property type="evidence" value="ECO:0007669"/>
    <property type="project" value="UniProtKB-KW"/>
</dbReference>
<dbReference type="GO" id="GO:0003677">
    <property type="term" value="F:DNA binding"/>
    <property type="evidence" value="ECO:0007669"/>
    <property type="project" value="UniProtKB-KW"/>
</dbReference>
<feature type="domain" description="C3H1-type" evidence="10">
    <location>
        <begin position="102"/>
        <end position="129"/>
    </location>
</feature>
<dbReference type="Pfam" id="PF14608">
    <property type="entry name" value="zf-CCCH_2"/>
    <property type="match status" value="1"/>
</dbReference>
<dbReference type="InterPro" id="IPR036855">
    <property type="entry name" value="Znf_CCCH_sf"/>
</dbReference>
<gene>
    <name evidence="12" type="primary">LOC105165734</name>
</gene>
<dbReference type="SMART" id="SM00356">
    <property type="entry name" value="ZnF_C3H1"/>
    <property type="match status" value="3"/>
</dbReference>
<dbReference type="SUPFAM" id="SSF54791">
    <property type="entry name" value="Eukaryotic type KH-domain (KH-domain type I)"/>
    <property type="match status" value="1"/>
</dbReference>
<dbReference type="CDD" id="cd22464">
    <property type="entry name" value="KH-I_AtC3H36_like"/>
    <property type="match status" value="1"/>
</dbReference>
<evidence type="ECO:0000256" key="9">
    <source>
        <dbReference type="SAM" id="MobiDB-lite"/>
    </source>
</evidence>
<feature type="zinc finger region" description="C3H1-type" evidence="8">
    <location>
        <begin position="102"/>
        <end position="129"/>
    </location>
</feature>
<protein>
    <submittedName>
        <fullName evidence="12">Zinc finger CCCH domain-containing protein 44-like</fullName>
    </submittedName>
</protein>
<feature type="domain" description="C3H1-type" evidence="10">
    <location>
        <begin position="37"/>
        <end position="65"/>
    </location>
</feature>
<feature type="region of interest" description="Disordered" evidence="9">
    <location>
        <begin position="1"/>
        <end position="30"/>
    </location>
</feature>
<dbReference type="InterPro" id="IPR000571">
    <property type="entry name" value="Znf_CCCH"/>
</dbReference>
<evidence type="ECO:0000256" key="8">
    <source>
        <dbReference type="PROSITE-ProRule" id="PRU00723"/>
    </source>
</evidence>
<sequence length="299" mass="31415">MEFGGAKKRGRPDGGINGNGGLKKSKQEMESYTTGIGSKLKPCTKFFSTSGCPFGEGCHFLHYVPGGIKAVTQILGSNPALPAAPRNPVAPPPFPDGPAPVVKTRLCNKYKTAEGCKFGDKCHFAHGEWELGKPTVPSHEDPRAMGQMPGRYGGGRMDATPPNLGVAASFGASATAKISIDASLAGAVIGKGGVNSKQICRLTGAKLSIRDHESDPNLRNIELEGSFDQIKQASQMVRELIVNVSAAAGPAMKNPGMSGLAPANNYKTKLCENFTKGSCTFGERCHFAHGAEELRKSGI</sequence>
<dbReference type="Gene3D" id="4.10.1000.10">
    <property type="entry name" value="Zinc finger, CCCH-type"/>
    <property type="match status" value="2"/>
</dbReference>
<keyword evidence="11" id="KW-1185">Reference proteome</keyword>
<dbReference type="GeneID" id="105165734"/>
<keyword evidence="1 8" id="KW-0479">Metal-binding</keyword>
<dbReference type="SMART" id="SM00322">
    <property type="entry name" value="KH"/>
    <property type="match status" value="1"/>
</dbReference>
<dbReference type="FunCoup" id="A0A6I9TDW1">
    <property type="interactions" value="3898"/>
</dbReference>
<reference evidence="12" key="1">
    <citation type="submission" date="2025-08" db="UniProtKB">
        <authorList>
            <consortium name="RefSeq"/>
        </authorList>
    </citation>
    <scope>IDENTIFICATION</scope>
</reference>
<evidence type="ECO:0000256" key="7">
    <source>
        <dbReference type="PROSITE-ProRule" id="PRU00117"/>
    </source>
</evidence>
<dbReference type="Pfam" id="PF00642">
    <property type="entry name" value="zf-CCCH"/>
    <property type="match status" value="2"/>
</dbReference>
<evidence type="ECO:0000256" key="6">
    <source>
        <dbReference type="ARBA" id="ARBA00023125"/>
    </source>
</evidence>
<dbReference type="InterPro" id="IPR004087">
    <property type="entry name" value="KH_dom"/>
</dbReference>
<dbReference type="FunFam" id="3.30.1370.10:FF:000069">
    <property type="entry name" value="Zinc finger CCCH domain-containing protein 52"/>
    <property type="match status" value="1"/>
</dbReference>
<name>A0A6I9TDW1_SESIN</name>
<dbReference type="Pfam" id="PF00013">
    <property type="entry name" value="KH_1"/>
    <property type="match status" value="1"/>
</dbReference>
<feature type="zinc finger region" description="C3H1-type" evidence="8">
    <location>
        <begin position="37"/>
        <end position="65"/>
    </location>
</feature>
<accession>A0A6I9TDW1</accession>
<dbReference type="GO" id="GO:0010468">
    <property type="term" value="P:regulation of gene expression"/>
    <property type="evidence" value="ECO:0007669"/>
    <property type="project" value="UniProtKB-ARBA"/>
</dbReference>
<evidence type="ECO:0000313" key="11">
    <source>
        <dbReference type="Proteomes" id="UP000504604"/>
    </source>
</evidence>
<dbReference type="PANTHER" id="PTHR12547:SF184">
    <property type="entry name" value="CCCH-TYPE ZN-FINGER PROTEIN"/>
    <property type="match status" value="1"/>
</dbReference>
<dbReference type="InterPro" id="IPR045877">
    <property type="entry name" value="ZFP36-like"/>
</dbReference>
<evidence type="ECO:0000313" key="12">
    <source>
        <dbReference type="RefSeq" id="XP_011083138.1"/>
    </source>
</evidence>
<feature type="zinc finger region" description="C3H1-type" evidence="8">
    <location>
        <begin position="265"/>
        <end position="292"/>
    </location>
</feature>
<dbReference type="InterPro" id="IPR004088">
    <property type="entry name" value="KH_dom_type_1"/>
</dbReference>
<dbReference type="GO" id="GO:0051252">
    <property type="term" value="P:regulation of RNA metabolic process"/>
    <property type="evidence" value="ECO:0007669"/>
    <property type="project" value="UniProtKB-ARBA"/>
</dbReference>
<feature type="compositionally biased region" description="Basic residues" evidence="9">
    <location>
        <begin position="1"/>
        <end position="10"/>
    </location>
</feature>
<keyword evidence="3 8" id="KW-0863">Zinc-finger</keyword>
<dbReference type="RefSeq" id="XP_011083138.1">
    <property type="nucleotide sequence ID" value="XM_011084836.2"/>
</dbReference>
<organism evidence="11 12">
    <name type="scientific">Sesamum indicum</name>
    <name type="common">Oriental sesame</name>
    <name type="synonym">Sesamum orientale</name>
    <dbReference type="NCBI Taxonomy" id="4182"/>
    <lineage>
        <taxon>Eukaryota</taxon>
        <taxon>Viridiplantae</taxon>
        <taxon>Streptophyta</taxon>
        <taxon>Embryophyta</taxon>
        <taxon>Tracheophyta</taxon>
        <taxon>Spermatophyta</taxon>
        <taxon>Magnoliopsida</taxon>
        <taxon>eudicotyledons</taxon>
        <taxon>Gunneridae</taxon>
        <taxon>Pentapetalae</taxon>
        <taxon>asterids</taxon>
        <taxon>lamiids</taxon>
        <taxon>Lamiales</taxon>
        <taxon>Pedaliaceae</taxon>
        <taxon>Sesamum</taxon>
    </lineage>
</organism>
<dbReference type="PANTHER" id="PTHR12547">
    <property type="entry name" value="CCCH ZINC FINGER/TIS11-RELATED"/>
    <property type="match status" value="1"/>
</dbReference>
<evidence type="ECO:0000256" key="1">
    <source>
        <dbReference type="ARBA" id="ARBA00022723"/>
    </source>
</evidence>
<dbReference type="OrthoDB" id="410307at2759"/>
<dbReference type="KEGG" id="sind:105165734"/>
<dbReference type="Proteomes" id="UP000504604">
    <property type="component" value="Linkage group LG6"/>
</dbReference>
<keyword evidence="4 8" id="KW-0862">Zinc</keyword>
<dbReference type="InterPro" id="IPR036612">
    <property type="entry name" value="KH_dom_type_1_sf"/>
</dbReference>